<feature type="domain" description="VOC" evidence="1">
    <location>
        <begin position="9"/>
        <end position="125"/>
    </location>
</feature>
<dbReference type="RefSeq" id="WP_146863735.1">
    <property type="nucleotide sequence ID" value="NZ_BKAU01000003.1"/>
</dbReference>
<reference evidence="2 3" key="1">
    <citation type="submission" date="2019-07" db="EMBL/GenBank/DDBJ databases">
        <title>Whole genome shotgun sequence of Chitinophaga cymbidii NBRC 109752.</title>
        <authorList>
            <person name="Hosoyama A."/>
            <person name="Uohara A."/>
            <person name="Ohji S."/>
            <person name="Ichikawa N."/>
        </authorList>
    </citation>
    <scope>NUCLEOTIDE SEQUENCE [LARGE SCALE GENOMIC DNA]</scope>
    <source>
        <strain evidence="2 3">NBRC 109752</strain>
    </source>
</reference>
<keyword evidence="3" id="KW-1185">Reference proteome</keyword>
<sequence length="125" mass="13627">MSKANIPEGYQAVTPYFLVPDGDGFFAFLKTVFGAHEKAAHRDASGRLMHGEADIDGAVVMFGESNKDWAPETGAVFVYVKDTDETYKKAMEAGATSRQAPESKDYGRAAGIRDPFGNTWWITAV</sequence>
<evidence type="ECO:0000313" key="2">
    <source>
        <dbReference type="EMBL" id="GEP96847.1"/>
    </source>
</evidence>
<name>A0A512RMB7_9BACT</name>
<dbReference type="InterPro" id="IPR004360">
    <property type="entry name" value="Glyas_Fos-R_dOase_dom"/>
</dbReference>
<accession>A0A512RMB7</accession>
<dbReference type="PANTHER" id="PTHR34109">
    <property type="entry name" value="BNAUNNG04460D PROTEIN-RELATED"/>
    <property type="match status" value="1"/>
</dbReference>
<comment type="caution">
    <text evidence="2">The sequence shown here is derived from an EMBL/GenBank/DDBJ whole genome shotgun (WGS) entry which is preliminary data.</text>
</comment>
<dbReference type="Proteomes" id="UP000321436">
    <property type="component" value="Unassembled WGS sequence"/>
</dbReference>
<protein>
    <submittedName>
        <fullName evidence="2">Glyoxalase</fullName>
    </submittedName>
</protein>
<dbReference type="SUPFAM" id="SSF54593">
    <property type="entry name" value="Glyoxalase/Bleomycin resistance protein/Dihydroxybiphenyl dioxygenase"/>
    <property type="match status" value="1"/>
</dbReference>
<dbReference type="PANTHER" id="PTHR34109:SF1">
    <property type="entry name" value="VOC DOMAIN-CONTAINING PROTEIN"/>
    <property type="match status" value="1"/>
</dbReference>
<dbReference type="AlphaFoldDB" id="A0A512RMB7"/>
<organism evidence="2 3">
    <name type="scientific">Chitinophaga cymbidii</name>
    <dbReference type="NCBI Taxonomy" id="1096750"/>
    <lineage>
        <taxon>Bacteria</taxon>
        <taxon>Pseudomonadati</taxon>
        <taxon>Bacteroidota</taxon>
        <taxon>Chitinophagia</taxon>
        <taxon>Chitinophagales</taxon>
        <taxon>Chitinophagaceae</taxon>
        <taxon>Chitinophaga</taxon>
    </lineage>
</organism>
<evidence type="ECO:0000313" key="3">
    <source>
        <dbReference type="Proteomes" id="UP000321436"/>
    </source>
</evidence>
<dbReference type="InterPro" id="IPR029068">
    <property type="entry name" value="Glyas_Bleomycin-R_OHBP_Dase"/>
</dbReference>
<dbReference type="CDD" id="cd07246">
    <property type="entry name" value="VOC_like"/>
    <property type="match status" value="1"/>
</dbReference>
<dbReference type="Pfam" id="PF00903">
    <property type="entry name" value="Glyoxalase"/>
    <property type="match status" value="1"/>
</dbReference>
<evidence type="ECO:0000259" key="1">
    <source>
        <dbReference type="PROSITE" id="PS51819"/>
    </source>
</evidence>
<dbReference type="OrthoDB" id="9795306at2"/>
<gene>
    <name evidence="2" type="ORF">CCY01nite_31070</name>
</gene>
<dbReference type="EMBL" id="BKAU01000003">
    <property type="protein sequence ID" value="GEP96847.1"/>
    <property type="molecule type" value="Genomic_DNA"/>
</dbReference>
<dbReference type="Gene3D" id="3.30.720.110">
    <property type="match status" value="1"/>
</dbReference>
<proteinExistence type="predicted"/>
<dbReference type="InterPro" id="IPR037523">
    <property type="entry name" value="VOC_core"/>
</dbReference>
<dbReference type="Gene3D" id="3.30.720.120">
    <property type="match status" value="1"/>
</dbReference>
<dbReference type="PROSITE" id="PS51819">
    <property type="entry name" value="VOC"/>
    <property type="match status" value="1"/>
</dbReference>